<protein>
    <submittedName>
        <fullName evidence="1">Uncharacterized protein</fullName>
    </submittedName>
</protein>
<geneLocation type="plasmid" evidence="1 2">
    <name>pRMAS01</name>
</geneLocation>
<evidence type="ECO:0000313" key="1">
    <source>
        <dbReference type="EMBL" id="BDH80238.1"/>
    </source>
</evidence>
<gene>
    <name evidence="1" type="ORF">MTTB_p180</name>
</gene>
<evidence type="ECO:0000313" key="2">
    <source>
        <dbReference type="Proteomes" id="UP000831817"/>
    </source>
</evidence>
<dbReference type="Proteomes" id="UP000831817">
    <property type="component" value="Plasmid pRMAS01"/>
</dbReference>
<reference evidence="1 2" key="1">
    <citation type="submission" date="2022-04" db="EMBL/GenBank/DDBJ databases">
        <title>Complete genome of Methanothermobacter tenebrarum strain RMAS.</title>
        <authorList>
            <person name="Nakamura K."/>
            <person name="Oshima K."/>
            <person name="Hattori M."/>
            <person name="Kamagata Y."/>
            <person name="Takamizawa K."/>
        </authorList>
    </citation>
    <scope>NUCLEOTIDE SEQUENCE [LARGE SCALE GENOMIC DNA]</scope>
    <source>
        <strain evidence="1 2">RMAS</strain>
        <plasmid evidence="1 2">pRMAS01</plasmid>
    </source>
</reference>
<sequence>MSYSFFLLFLYNNIEFSFVDIGFISLFFPKSEPFSGLKSYNTNFIKYIIAEKNVKWGDTP</sequence>
<proteinExistence type="predicted"/>
<name>A0ABM7YFI3_9EURY</name>
<organism evidence="1 2">
    <name type="scientific">Methanothermobacter tenebrarum</name>
    <dbReference type="NCBI Taxonomy" id="680118"/>
    <lineage>
        <taxon>Archaea</taxon>
        <taxon>Methanobacteriati</taxon>
        <taxon>Methanobacteriota</taxon>
        <taxon>Methanomada group</taxon>
        <taxon>Methanobacteria</taxon>
        <taxon>Methanobacteriales</taxon>
        <taxon>Methanobacteriaceae</taxon>
        <taxon>Methanothermobacter</taxon>
    </lineage>
</organism>
<dbReference type="EMBL" id="AP025699">
    <property type="protein sequence ID" value="BDH80238.1"/>
    <property type="molecule type" value="Genomic_DNA"/>
</dbReference>
<keyword evidence="2" id="KW-1185">Reference proteome</keyword>
<accession>A0ABM7YFI3</accession>
<keyword evidence="1" id="KW-0614">Plasmid</keyword>